<reference evidence="2 3" key="1">
    <citation type="submission" date="2016-06" db="EMBL/GenBank/DDBJ databases">
        <authorList>
            <person name="Kjaerup R.B."/>
            <person name="Dalgaard T.S."/>
            <person name="Juul-Madsen H.R."/>
        </authorList>
    </citation>
    <scope>NUCLEOTIDE SEQUENCE [LARGE SCALE GENOMIC DNA]</scope>
    <source>
        <strain evidence="2 3">1199456.5</strain>
    </source>
</reference>
<dbReference type="Proteomes" id="UP000093962">
    <property type="component" value="Unassembled WGS sequence"/>
</dbReference>
<dbReference type="EMBL" id="LZSF01000023">
    <property type="protein sequence ID" value="OBA91904.1"/>
    <property type="molecule type" value="Genomic_DNA"/>
</dbReference>
<keyword evidence="1" id="KW-0472">Membrane</keyword>
<evidence type="ECO:0000256" key="1">
    <source>
        <dbReference type="SAM" id="Phobius"/>
    </source>
</evidence>
<keyword evidence="1" id="KW-1133">Transmembrane helix</keyword>
<accession>A0A1A0N2B8</accession>
<dbReference type="RefSeq" id="WP_064857420.1">
    <property type="nucleotide sequence ID" value="NZ_LZSF01000023.1"/>
</dbReference>
<gene>
    <name evidence="2" type="ORF">A5642_09705</name>
</gene>
<dbReference type="AlphaFoldDB" id="A0A1A0N2B8"/>
<name>A0A1A0N2B8_MYCMU</name>
<dbReference type="OrthoDB" id="9982947at2"/>
<feature type="transmembrane region" description="Helical" evidence="1">
    <location>
        <begin position="40"/>
        <end position="65"/>
    </location>
</feature>
<organism evidence="2 3">
    <name type="scientific">Mycolicibacterium mucogenicum</name>
    <name type="common">Mycobacterium mucogenicum</name>
    <dbReference type="NCBI Taxonomy" id="56689"/>
    <lineage>
        <taxon>Bacteria</taxon>
        <taxon>Bacillati</taxon>
        <taxon>Actinomycetota</taxon>
        <taxon>Actinomycetes</taxon>
        <taxon>Mycobacteriales</taxon>
        <taxon>Mycobacteriaceae</taxon>
        <taxon>Mycolicibacterium</taxon>
    </lineage>
</organism>
<feature type="transmembrane region" description="Helical" evidence="1">
    <location>
        <begin position="85"/>
        <end position="104"/>
    </location>
</feature>
<protein>
    <submittedName>
        <fullName evidence="2">Uncharacterized protein</fullName>
    </submittedName>
</protein>
<sequence>MTAPGICVAATAVATRGAKSTAMAAVGAVVGFGLWMGTTVALMPFLSFMALGTGAFVAALVGAIVLLRSASRTCSAPEWAQRRKAAFWVGAFLFLTYICVGMAYEAPQLILFWPAA</sequence>
<proteinExistence type="predicted"/>
<evidence type="ECO:0000313" key="2">
    <source>
        <dbReference type="EMBL" id="OBA91904.1"/>
    </source>
</evidence>
<comment type="caution">
    <text evidence="2">The sequence shown here is derived from an EMBL/GenBank/DDBJ whole genome shotgun (WGS) entry which is preliminary data.</text>
</comment>
<keyword evidence="1" id="KW-0812">Transmembrane</keyword>
<evidence type="ECO:0000313" key="3">
    <source>
        <dbReference type="Proteomes" id="UP000093962"/>
    </source>
</evidence>